<dbReference type="AlphaFoldDB" id="A0A5C2SEZ8"/>
<protein>
    <submittedName>
        <fullName evidence="1">Uncharacterized protein</fullName>
    </submittedName>
</protein>
<organism evidence="1 2">
    <name type="scientific">Lentinus tigrinus ALCF2SS1-6</name>
    <dbReference type="NCBI Taxonomy" id="1328759"/>
    <lineage>
        <taxon>Eukaryota</taxon>
        <taxon>Fungi</taxon>
        <taxon>Dikarya</taxon>
        <taxon>Basidiomycota</taxon>
        <taxon>Agaricomycotina</taxon>
        <taxon>Agaricomycetes</taxon>
        <taxon>Polyporales</taxon>
        <taxon>Polyporaceae</taxon>
        <taxon>Lentinus</taxon>
    </lineage>
</organism>
<dbReference type="EMBL" id="ML122259">
    <property type="protein sequence ID" value="RPD62241.1"/>
    <property type="molecule type" value="Genomic_DNA"/>
</dbReference>
<keyword evidence="2" id="KW-1185">Reference proteome</keyword>
<evidence type="ECO:0000313" key="1">
    <source>
        <dbReference type="EMBL" id="RPD62241.1"/>
    </source>
</evidence>
<reference evidence="1" key="1">
    <citation type="journal article" date="2018" name="Genome Biol. Evol.">
        <title>Genomics and development of Lentinus tigrinus, a white-rot wood-decaying mushroom with dimorphic fruiting bodies.</title>
        <authorList>
            <person name="Wu B."/>
            <person name="Xu Z."/>
            <person name="Knudson A."/>
            <person name="Carlson A."/>
            <person name="Chen N."/>
            <person name="Kovaka S."/>
            <person name="LaButti K."/>
            <person name="Lipzen A."/>
            <person name="Pennachio C."/>
            <person name="Riley R."/>
            <person name="Schakwitz W."/>
            <person name="Umezawa K."/>
            <person name="Ohm R.A."/>
            <person name="Grigoriev I.V."/>
            <person name="Nagy L.G."/>
            <person name="Gibbons J."/>
            <person name="Hibbett D."/>
        </authorList>
    </citation>
    <scope>NUCLEOTIDE SEQUENCE [LARGE SCALE GENOMIC DNA]</scope>
    <source>
        <strain evidence="1">ALCF2SS1-6</strain>
    </source>
</reference>
<proteinExistence type="predicted"/>
<sequence length="199" mass="22044">MFGDRQAVVRLMTSPQAPSCIRGLVHTYLPLFAVCLPLSTLALYELDVFPHVLRKLTVADVLARGSSLASFVPSTSRQALTSPADVTWPYRVRTPPHAHACDASADQWRVHSARVVGTVHPTRQPPACVIELTPSERKGCPGVSRRSVCLVGIDENREGEAPQPVSQAHRLCRRPIHSVTERPRVLVPRRSYRVTDCSW</sequence>
<gene>
    <name evidence="1" type="ORF">L227DRAFT_30131</name>
</gene>
<dbReference type="Proteomes" id="UP000313359">
    <property type="component" value="Unassembled WGS sequence"/>
</dbReference>
<evidence type="ECO:0000313" key="2">
    <source>
        <dbReference type="Proteomes" id="UP000313359"/>
    </source>
</evidence>
<accession>A0A5C2SEZ8</accession>
<name>A0A5C2SEZ8_9APHY</name>